<feature type="transmembrane region" description="Helical" evidence="5">
    <location>
        <begin position="207"/>
        <end position="229"/>
    </location>
</feature>
<evidence type="ECO:0000256" key="1">
    <source>
        <dbReference type="ARBA" id="ARBA00004141"/>
    </source>
</evidence>
<feature type="transmembrane region" description="Helical" evidence="5">
    <location>
        <begin position="173"/>
        <end position="195"/>
    </location>
</feature>
<evidence type="ECO:0000256" key="4">
    <source>
        <dbReference type="ARBA" id="ARBA00023136"/>
    </source>
</evidence>
<reference evidence="7 8" key="1">
    <citation type="submission" date="2020-04" db="EMBL/GenBank/DDBJ databases">
        <authorList>
            <person name="Yoon J."/>
        </authorList>
    </citation>
    <scope>NUCLEOTIDE SEQUENCE [LARGE SCALE GENOMIC DNA]</scope>
    <source>
        <strain evidence="7 8">KMU-166</strain>
    </source>
</reference>
<dbReference type="Proteomes" id="UP000765845">
    <property type="component" value="Unassembled WGS sequence"/>
</dbReference>
<proteinExistence type="predicted"/>
<dbReference type="InterPro" id="IPR004837">
    <property type="entry name" value="NaCa_Exmemb"/>
</dbReference>
<evidence type="ECO:0000313" key="7">
    <source>
        <dbReference type="EMBL" id="NKI18323.1"/>
    </source>
</evidence>
<keyword evidence="3 5" id="KW-1133">Transmembrane helix</keyword>
<feature type="transmembrane region" description="Helical" evidence="5">
    <location>
        <begin position="273"/>
        <end position="289"/>
    </location>
</feature>
<evidence type="ECO:0000313" key="8">
    <source>
        <dbReference type="Proteomes" id="UP000765845"/>
    </source>
</evidence>
<dbReference type="PANTHER" id="PTHR10846:SF8">
    <property type="entry name" value="INNER MEMBRANE PROTEIN YRBG"/>
    <property type="match status" value="1"/>
</dbReference>
<evidence type="ECO:0000256" key="2">
    <source>
        <dbReference type="ARBA" id="ARBA00022692"/>
    </source>
</evidence>
<comment type="subcellular location">
    <subcellularLocation>
        <location evidence="1">Membrane</location>
        <topology evidence="1">Multi-pass membrane protein</topology>
    </subcellularLocation>
</comment>
<feature type="domain" description="Sodium/calcium exchanger membrane region" evidence="6">
    <location>
        <begin position="5"/>
        <end position="145"/>
    </location>
</feature>
<comment type="caution">
    <text evidence="7">The sequence shown here is derived from an EMBL/GenBank/DDBJ whole genome shotgun (WGS) entry which is preliminary data.</text>
</comment>
<feature type="transmembrane region" description="Helical" evidence="5">
    <location>
        <begin position="100"/>
        <end position="118"/>
    </location>
</feature>
<name>A0ABX1GIM1_9GAMM</name>
<organism evidence="7 8">
    <name type="scientific">Spongiibacter thalassae</name>
    <dbReference type="NCBI Taxonomy" id="2721624"/>
    <lineage>
        <taxon>Bacteria</taxon>
        <taxon>Pseudomonadati</taxon>
        <taxon>Pseudomonadota</taxon>
        <taxon>Gammaproteobacteria</taxon>
        <taxon>Cellvibrionales</taxon>
        <taxon>Spongiibacteraceae</taxon>
        <taxon>Spongiibacter</taxon>
    </lineage>
</organism>
<feature type="transmembrane region" description="Helical" evidence="5">
    <location>
        <begin position="28"/>
        <end position="47"/>
    </location>
</feature>
<keyword evidence="2 5" id="KW-0812">Transmembrane</keyword>
<dbReference type="Gene3D" id="1.20.1420.30">
    <property type="entry name" value="NCX, central ion-binding region"/>
    <property type="match status" value="1"/>
</dbReference>
<gene>
    <name evidence="7" type="ORF">HCU74_12980</name>
</gene>
<dbReference type="RefSeq" id="WP_168450839.1">
    <property type="nucleotide sequence ID" value="NZ_JAAWWK010000004.1"/>
</dbReference>
<keyword evidence="8" id="KW-1185">Reference proteome</keyword>
<sequence>MLLTVAALILGLILLVWSADRFVIGASATAAILGVSPLVVGILVVGIGTSAPEMLVSGIAAFDGQPGLAVGNALGSNITNIALILGITALYIPLRVQSKLVTREIPLLMLVMIIGYVLLRDGVLDFIDGAVLLTGFGLVILRQLWEAKHSRGDAIEAEFEAEIPRDMTLPVALGWLLLGLILLMGSARILVWSAVELATAFGVSDLVIGLTVVAIGTSLPELAASVAAARKNEHDIAIGNVVGSNLFNLLGVMALPGVIAPGPVDAAVISRDYPLMLGLTALFYLVAFGPRKERRIRRAEGGMLVVIYFAYLGYLLVDSGAI</sequence>
<keyword evidence="4 5" id="KW-0472">Membrane</keyword>
<dbReference type="NCBIfam" id="TIGR00367">
    <property type="entry name" value="calcium/sodium antiporter"/>
    <property type="match status" value="1"/>
</dbReference>
<evidence type="ECO:0000256" key="5">
    <source>
        <dbReference type="SAM" id="Phobius"/>
    </source>
</evidence>
<protein>
    <submittedName>
        <fullName evidence="7">Calcium/sodium antiporter</fullName>
    </submittedName>
</protein>
<feature type="domain" description="Sodium/calcium exchanger membrane region" evidence="6">
    <location>
        <begin position="172"/>
        <end position="316"/>
    </location>
</feature>
<evidence type="ECO:0000256" key="3">
    <source>
        <dbReference type="ARBA" id="ARBA00022989"/>
    </source>
</evidence>
<feature type="transmembrane region" description="Helical" evidence="5">
    <location>
        <begin position="124"/>
        <end position="141"/>
    </location>
</feature>
<feature type="transmembrane region" description="Helical" evidence="5">
    <location>
        <begin position="301"/>
        <end position="317"/>
    </location>
</feature>
<dbReference type="InterPro" id="IPR004481">
    <property type="entry name" value="K/Na/Ca-exchanger"/>
</dbReference>
<feature type="transmembrane region" description="Helical" evidence="5">
    <location>
        <begin position="241"/>
        <end position="261"/>
    </location>
</feature>
<dbReference type="InterPro" id="IPR044880">
    <property type="entry name" value="NCX_ion-bd_dom_sf"/>
</dbReference>
<dbReference type="PANTHER" id="PTHR10846">
    <property type="entry name" value="SODIUM/POTASSIUM/CALCIUM EXCHANGER"/>
    <property type="match status" value="1"/>
</dbReference>
<accession>A0ABX1GIM1</accession>
<evidence type="ECO:0000259" key="6">
    <source>
        <dbReference type="Pfam" id="PF01699"/>
    </source>
</evidence>
<dbReference type="EMBL" id="JAAWWK010000004">
    <property type="protein sequence ID" value="NKI18323.1"/>
    <property type="molecule type" value="Genomic_DNA"/>
</dbReference>
<dbReference type="Pfam" id="PF01699">
    <property type="entry name" value="Na_Ca_ex"/>
    <property type="match status" value="2"/>
</dbReference>